<evidence type="ECO:0000256" key="6">
    <source>
        <dbReference type="RuleBase" id="RU361277"/>
    </source>
</evidence>
<dbReference type="InterPro" id="IPR013154">
    <property type="entry name" value="ADH-like_N"/>
</dbReference>
<dbReference type="Pfam" id="PF08240">
    <property type="entry name" value="ADH_N"/>
    <property type="match status" value="1"/>
</dbReference>
<gene>
    <name evidence="9" type="ORF">TWF694_006782</name>
</gene>
<dbReference type="GO" id="GO:0005737">
    <property type="term" value="C:cytoplasm"/>
    <property type="evidence" value="ECO:0007669"/>
    <property type="project" value="TreeGrafter"/>
</dbReference>
<keyword evidence="3 6" id="KW-0479">Metal-binding</keyword>
<dbReference type="Proteomes" id="UP001365542">
    <property type="component" value="Unassembled WGS sequence"/>
</dbReference>
<organism evidence="9 10">
    <name type="scientific">Orbilia ellipsospora</name>
    <dbReference type="NCBI Taxonomy" id="2528407"/>
    <lineage>
        <taxon>Eukaryota</taxon>
        <taxon>Fungi</taxon>
        <taxon>Dikarya</taxon>
        <taxon>Ascomycota</taxon>
        <taxon>Pezizomycotina</taxon>
        <taxon>Orbiliomycetes</taxon>
        <taxon>Orbiliales</taxon>
        <taxon>Orbiliaceae</taxon>
        <taxon>Orbilia</taxon>
    </lineage>
</organism>
<feature type="domain" description="Alcohol dehydrogenase-like N-terminal" evidence="8">
    <location>
        <begin position="28"/>
        <end position="152"/>
    </location>
</feature>
<evidence type="ECO:0000256" key="2">
    <source>
        <dbReference type="ARBA" id="ARBA00008072"/>
    </source>
</evidence>
<keyword evidence="4 6" id="KW-0862">Zinc</keyword>
<evidence type="ECO:0000313" key="9">
    <source>
        <dbReference type="EMBL" id="KAK6542841.1"/>
    </source>
</evidence>
<evidence type="ECO:0000256" key="4">
    <source>
        <dbReference type="ARBA" id="ARBA00022833"/>
    </source>
</evidence>
<dbReference type="EMBL" id="JAVHJO010000002">
    <property type="protein sequence ID" value="KAK6542841.1"/>
    <property type="molecule type" value="Genomic_DNA"/>
</dbReference>
<dbReference type="GO" id="GO:0008270">
    <property type="term" value="F:zinc ion binding"/>
    <property type="evidence" value="ECO:0007669"/>
    <property type="project" value="InterPro"/>
</dbReference>
<dbReference type="PROSITE" id="PS00059">
    <property type="entry name" value="ADH_ZINC"/>
    <property type="match status" value="1"/>
</dbReference>
<evidence type="ECO:0000256" key="5">
    <source>
        <dbReference type="ARBA" id="ARBA00023002"/>
    </source>
</evidence>
<dbReference type="SUPFAM" id="SSF50129">
    <property type="entry name" value="GroES-like"/>
    <property type="match status" value="1"/>
</dbReference>
<keyword evidence="5" id="KW-0560">Oxidoreductase</keyword>
<name>A0AAV9XMV1_9PEZI</name>
<dbReference type="GO" id="GO:0000721">
    <property type="term" value="F:(R,R)-butanediol dehydrogenase activity"/>
    <property type="evidence" value="ECO:0007669"/>
    <property type="project" value="TreeGrafter"/>
</dbReference>
<comment type="cofactor">
    <cofactor evidence="1 6">
        <name>Zn(2+)</name>
        <dbReference type="ChEBI" id="CHEBI:29105"/>
    </cofactor>
</comment>
<evidence type="ECO:0000259" key="8">
    <source>
        <dbReference type="Pfam" id="PF08240"/>
    </source>
</evidence>
<accession>A0AAV9XMV1</accession>
<evidence type="ECO:0000256" key="1">
    <source>
        <dbReference type="ARBA" id="ARBA00001947"/>
    </source>
</evidence>
<dbReference type="PANTHER" id="PTHR43161">
    <property type="entry name" value="SORBITOL DEHYDROGENASE"/>
    <property type="match status" value="1"/>
</dbReference>
<evidence type="ECO:0000256" key="3">
    <source>
        <dbReference type="ARBA" id="ARBA00022723"/>
    </source>
</evidence>
<dbReference type="GO" id="GO:0034079">
    <property type="term" value="P:butanediol biosynthetic process"/>
    <property type="evidence" value="ECO:0007669"/>
    <property type="project" value="TreeGrafter"/>
</dbReference>
<dbReference type="Gene3D" id="3.90.180.10">
    <property type="entry name" value="Medium-chain alcohol dehydrogenases, catalytic domain"/>
    <property type="match status" value="1"/>
</dbReference>
<comment type="caution">
    <text evidence="9">The sequence shown here is derived from an EMBL/GenBank/DDBJ whole genome shotgun (WGS) entry which is preliminary data.</text>
</comment>
<dbReference type="InterPro" id="IPR013149">
    <property type="entry name" value="ADH-like_C"/>
</dbReference>
<reference evidence="9 10" key="1">
    <citation type="submission" date="2019-10" db="EMBL/GenBank/DDBJ databases">
        <authorList>
            <person name="Palmer J.M."/>
        </authorList>
    </citation>
    <scope>NUCLEOTIDE SEQUENCE [LARGE SCALE GENOMIC DNA]</scope>
    <source>
        <strain evidence="9 10">TWF694</strain>
    </source>
</reference>
<dbReference type="InterPro" id="IPR002328">
    <property type="entry name" value="ADH_Zn_CS"/>
</dbReference>
<proteinExistence type="inferred from homology"/>
<dbReference type="SUPFAM" id="SSF51735">
    <property type="entry name" value="NAD(P)-binding Rossmann-fold domains"/>
    <property type="match status" value="1"/>
</dbReference>
<evidence type="ECO:0000313" key="10">
    <source>
        <dbReference type="Proteomes" id="UP001365542"/>
    </source>
</evidence>
<sequence>MAGSMKALRYHGQKDLRVDSVPIPELQSGQVKVKPEWCGICGTDLHEYIAGPILIPTAEKPHRLTGCSLPLIIGHEFAGEIVELGPGVEPRRLKVGMKVCIEPTLFDDNCPPCLDRRRNCCDKGGFFGLSGWGGGFSEYACLKEKVVHPLPDNVPTHIGALVEPLSVGWHALKASDHSPEQSALIVGAGPIGLAVLLCLIARGCRQILISEVSPQRIKHALDIAAACPEVEVIVLDPSKSDVVAKSKQLCSEGNQGPNVVYDCAGVQQSIETAIGAVRKGGTVCNVAVWEKNASISMNELVFGEKKIIGVATFREGDFQEVIDAISTGKIRNPEKLITAKVALENAVKDGFDALLKSREHVKILIHP</sequence>
<dbReference type="PANTHER" id="PTHR43161:SF23">
    <property type="entry name" value="(R,R)-BUTANEDIOL DEHYDROGENASE-RELATED"/>
    <property type="match status" value="1"/>
</dbReference>
<keyword evidence="10" id="KW-1185">Reference proteome</keyword>
<feature type="domain" description="Alcohol dehydrogenase-like C-terminal" evidence="7">
    <location>
        <begin position="190"/>
        <end position="326"/>
    </location>
</feature>
<dbReference type="AlphaFoldDB" id="A0AAV9XMV1"/>
<protein>
    <recommendedName>
        <fullName evidence="11">Enoyl reductase (ER) domain-containing protein</fullName>
    </recommendedName>
</protein>
<evidence type="ECO:0008006" key="11">
    <source>
        <dbReference type="Google" id="ProtNLM"/>
    </source>
</evidence>
<dbReference type="CDD" id="cd08233">
    <property type="entry name" value="butanediol_DH_like"/>
    <property type="match status" value="1"/>
</dbReference>
<dbReference type="Gene3D" id="3.40.50.720">
    <property type="entry name" value="NAD(P)-binding Rossmann-like Domain"/>
    <property type="match status" value="1"/>
</dbReference>
<dbReference type="InterPro" id="IPR036291">
    <property type="entry name" value="NAD(P)-bd_dom_sf"/>
</dbReference>
<comment type="similarity">
    <text evidence="2 6">Belongs to the zinc-containing alcohol dehydrogenase family.</text>
</comment>
<dbReference type="InterPro" id="IPR011032">
    <property type="entry name" value="GroES-like_sf"/>
</dbReference>
<dbReference type="Pfam" id="PF00107">
    <property type="entry name" value="ADH_zinc_N"/>
    <property type="match status" value="1"/>
</dbReference>
<evidence type="ECO:0000259" key="7">
    <source>
        <dbReference type="Pfam" id="PF00107"/>
    </source>
</evidence>